<dbReference type="RefSeq" id="WP_264138301.1">
    <property type="nucleotide sequence ID" value="NZ_JAOYOD010000001.1"/>
</dbReference>
<feature type="chain" id="PRO_5045996358" evidence="2">
    <location>
        <begin position="20"/>
        <end position="315"/>
    </location>
</feature>
<organism evidence="3 4">
    <name type="scientific">Reichenbachiella ulvae</name>
    <dbReference type="NCBI Taxonomy" id="2980104"/>
    <lineage>
        <taxon>Bacteria</taxon>
        <taxon>Pseudomonadati</taxon>
        <taxon>Bacteroidota</taxon>
        <taxon>Cytophagia</taxon>
        <taxon>Cytophagales</taxon>
        <taxon>Reichenbachiellaceae</taxon>
        <taxon>Reichenbachiella</taxon>
    </lineage>
</organism>
<name>A0ABT3CW64_9BACT</name>
<accession>A0ABT3CW64</accession>
<evidence type="ECO:0000313" key="4">
    <source>
        <dbReference type="Proteomes" id="UP001300692"/>
    </source>
</evidence>
<keyword evidence="4" id="KW-1185">Reference proteome</keyword>
<proteinExistence type="predicted"/>
<sequence length="315" mass="34653">MKTTMSILAMLLISLISQAQVGVKYDNYETTDYGASMKDPNFTYLLWDRNDDGDGSFINDQTPKFFYYDADTDLLGFLIDTRNMSTLNAKFYSAILTDLTVNGAVTLGKAGTSDPVIINGPDGSSSIDLFINSQSALISLGEGAGGPHGFLFGDSDAGLQLLYRTTPNALIVEKGNTGSPGTDLFSVDYDTELVYARTGLTVGTINLPSGYKFAVDGKALMEEVKVEVSGNWPDYVFADDYQLATLEETAEYIQQNRHLPEVPSATEMEANGVELGEMNMLLLKKIEELTLHVIEQQELIKEQNERIEKLENQIK</sequence>
<keyword evidence="1" id="KW-0175">Coiled coil</keyword>
<feature type="signal peptide" evidence="2">
    <location>
        <begin position="1"/>
        <end position="19"/>
    </location>
</feature>
<feature type="coiled-coil region" evidence="1">
    <location>
        <begin position="286"/>
        <end position="313"/>
    </location>
</feature>
<comment type="caution">
    <text evidence="3">The sequence shown here is derived from an EMBL/GenBank/DDBJ whole genome shotgun (WGS) entry which is preliminary data.</text>
</comment>
<reference evidence="3 4" key="1">
    <citation type="submission" date="2022-10" db="EMBL/GenBank/DDBJ databases">
        <title>Comparative genomics and taxonomic characterization of three novel marine species of genus Reichenbachiella exhibiting antioxidant and polysaccharide degradation activities.</title>
        <authorList>
            <person name="Muhammad N."/>
            <person name="Lee Y.-J."/>
            <person name="Ko J."/>
            <person name="Kim S.-G."/>
        </authorList>
    </citation>
    <scope>NUCLEOTIDE SEQUENCE [LARGE SCALE GENOMIC DNA]</scope>
    <source>
        <strain evidence="3 4">ABR2-5</strain>
    </source>
</reference>
<dbReference type="Proteomes" id="UP001300692">
    <property type="component" value="Unassembled WGS sequence"/>
</dbReference>
<evidence type="ECO:0000313" key="3">
    <source>
        <dbReference type="EMBL" id="MCV9387478.1"/>
    </source>
</evidence>
<dbReference type="EMBL" id="JAOYOD010000001">
    <property type="protein sequence ID" value="MCV9387478.1"/>
    <property type="molecule type" value="Genomic_DNA"/>
</dbReference>
<evidence type="ECO:0000256" key="2">
    <source>
        <dbReference type="SAM" id="SignalP"/>
    </source>
</evidence>
<evidence type="ECO:0000256" key="1">
    <source>
        <dbReference type="SAM" id="Coils"/>
    </source>
</evidence>
<keyword evidence="2" id="KW-0732">Signal</keyword>
<protein>
    <submittedName>
        <fullName evidence="3">Uncharacterized protein</fullName>
    </submittedName>
</protein>
<gene>
    <name evidence="3" type="ORF">N7U62_12430</name>
</gene>